<dbReference type="Proteomes" id="UP000265520">
    <property type="component" value="Unassembled WGS sequence"/>
</dbReference>
<protein>
    <submittedName>
        <fullName evidence="1">Uncharacterized protein</fullName>
    </submittedName>
</protein>
<feature type="non-terminal residue" evidence="1">
    <location>
        <position position="53"/>
    </location>
</feature>
<keyword evidence="2" id="KW-1185">Reference proteome</keyword>
<dbReference type="AlphaFoldDB" id="A0A392W5A4"/>
<evidence type="ECO:0000313" key="1">
    <source>
        <dbReference type="EMBL" id="MCI93850.1"/>
    </source>
</evidence>
<name>A0A392W5A4_9FABA</name>
<comment type="caution">
    <text evidence="1">The sequence shown here is derived from an EMBL/GenBank/DDBJ whole genome shotgun (WGS) entry which is preliminary data.</text>
</comment>
<reference evidence="1 2" key="1">
    <citation type="journal article" date="2018" name="Front. Plant Sci.">
        <title>Red Clover (Trifolium pratense) and Zigzag Clover (T. medium) - A Picture of Genomic Similarities and Differences.</title>
        <authorList>
            <person name="Dluhosova J."/>
            <person name="Istvanek J."/>
            <person name="Nedelnik J."/>
            <person name="Repkova J."/>
        </authorList>
    </citation>
    <scope>NUCLEOTIDE SEQUENCE [LARGE SCALE GENOMIC DNA]</scope>
    <source>
        <strain evidence="2">cv. 10/8</strain>
        <tissue evidence="1">Leaf</tissue>
    </source>
</reference>
<organism evidence="1 2">
    <name type="scientific">Trifolium medium</name>
    <dbReference type="NCBI Taxonomy" id="97028"/>
    <lineage>
        <taxon>Eukaryota</taxon>
        <taxon>Viridiplantae</taxon>
        <taxon>Streptophyta</taxon>
        <taxon>Embryophyta</taxon>
        <taxon>Tracheophyta</taxon>
        <taxon>Spermatophyta</taxon>
        <taxon>Magnoliopsida</taxon>
        <taxon>eudicotyledons</taxon>
        <taxon>Gunneridae</taxon>
        <taxon>Pentapetalae</taxon>
        <taxon>rosids</taxon>
        <taxon>fabids</taxon>
        <taxon>Fabales</taxon>
        <taxon>Fabaceae</taxon>
        <taxon>Papilionoideae</taxon>
        <taxon>50 kb inversion clade</taxon>
        <taxon>NPAAA clade</taxon>
        <taxon>Hologalegina</taxon>
        <taxon>IRL clade</taxon>
        <taxon>Trifolieae</taxon>
        <taxon>Trifolium</taxon>
    </lineage>
</organism>
<proteinExistence type="predicted"/>
<dbReference type="EMBL" id="LXQA011340695">
    <property type="protein sequence ID" value="MCI93850.1"/>
    <property type="molecule type" value="Genomic_DNA"/>
</dbReference>
<evidence type="ECO:0000313" key="2">
    <source>
        <dbReference type="Proteomes" id="UP000265520"/>
    </source>
</evidence>
<accession>A0A392W5A4</accession>
<sequence length="53" mass="6081">MRKSSSEKRAFRIAKNINREVIEENKANAFDTTNTMNVLSDKNIGIPLSWFPP</sequence>